<accession>A0A231GZ25</accession>
<comment type="caution">
    <text evidence="2">The sequence shown here is derived from an EMBL/GenBank/DDBJ whole genome shotgun (WGS) entry which is preliminary data.</text>
</comment>
<organism evidence="2 3">
    <name type="scientific">Nocardia cerradoensis</name>
    <dbReference type="NCBI Taxonomy" id="85688"/>
    <lineage>
        <taxon>Bacteria</taxon>
        <taxon>Bacillati</taxon>
        <taxon>Actinomycetota</taxon>
        <taxon>Actinomycetes</taxon>
        <taxon>Mycobacteriales</taxon>
        <taxon>Nocardiaceae</taxon>
        <taxon>Nocardia</taxon>
    </lineage>
</organism>
<keyword evidence="1" id="KW-0812">Transmembrane</keyword>
<name>A0A231GZ25_9NOCA</name>
<proteinExistence type="predicted"/>
<evidence type="ECO:0000256" key="1">
    <source>
        <dbReference type="SAM" id="Phobius"/>
    </source>
</evidence>
<reference evidence="2 3" key="1">
    <citation type="submission" date="2017-07" db="EMBL/GenBank/DDBJ databases">
        <title>First draft Genome Sequence of Nocardia cerradoensis isolated from human infection.</title>
        <authorList>
            <person name="Carrasco G."/>
        </authorList>
    </citation>
    <scope>NUCLEOTIDE SEQUENCE [LARGE SCALE GENOMIC DNA]</scope>
    <source>
        <strain evidence="2 3">CNM20130759</strain>
    </source>
</reference>
<protein>
    <submittedName>
        <fullName evidence="2">Uncharacterized protein</fullName>
    </submittedName>
</protein>
<feature type="transmembrane region" description="Helical" evidence="1">
    <location>
        <begin position="7"/>
        <end position="31"/>
    </location>
</feature>
<dbReference type="Proteomes" id="UP000215506">
    <property type="component" value="Unassembled WGS sequence"/>
</dbReference>
<gene>
    <name evidence="2" type="ORF">B7C42_06205</name>
</gene>
<evidence type="ECO:0000313" key="2">
    <source>
        <dbReference type="EMBL" id="OXR41863.1"/>
    </source>
</evidence>
<dbReference type="EMBL" id="NGAF01000017">
    <property type="protein sequence ID" value="OXR41863.1"/>
    <property type="molecule type" value="Genomic_DNA"/>
</dbReference>
<evidence type="ECO:0000313" key="3">
    <source>
        <dbReference type="Proteomes" id="UP000215506"/>
    </source>
</evidence>
<dbReference type="AlphaFoldDB" id="A0A231GZ25"/>
<keyword evidence="1" id="KW-1133">Transmembrane helix</keyword>
<sequence length="54" mass="6086">MVTPTRLYRWLTATTYAAVVVAAWLLLYWPWLRQLPLPQPDGAQICRGAEAIGS</sequence>
<keyword evidence="3" id="KW-1185">Reference proteome</keyword>
<keyword evidence="1" id="KW-0472">Membrane</keyword>